<gene>
    <name evidence="3" type="primary">ypjB</name>
    <name evidence="3" type="ORF">CUU66_19215</name>
</gene>
<feature type="transmembrane region" description="Helical" evidence="2">
    <location>
        <begin position="230"/>
        <end position="250"/>
    </location>
</feature>
<name>A0A2N5M230_9BACI</name>
<reference evidence="3 4" key="1">
    <citation type="submission" date="2017-11" db="EMBL/GenBank/DDBJ databases">
        <title>Comparitive Functional Genomics of Dry Heat Resistant strains isolated from the Viking Spacecraft.</title>
        <authorList>
            <person name="Seuylemezian A."/>
            <person name="Cooper K."/>
            <person name="Vaishampayan P."/>
        </authorList>
    </citation>
    <scope>NUCLEOTIDE SEQUENCE [LARGE SCALE GENOMIC DNA]</scope>
    <source>
        <strain evidence="3 4">V1-29</strain>
    </source>
</reference>
<dbReference type="OrthoDB" id="2988195at2"/>
<keyword evidence="4" id="KW-1185">Reference proteome</keyword>
<organism evidence="3 4">
    <name type="scientific">Peribacillus deserti</name>
    <dbReference type="NCBI Taxonomy" id="673318"/>
    <lineage>
        <taxon>Bacteria</taxon>
        <taxon>Bacillati</taxon>
        <taxon>Bacillota</taxon>
        <taxon>Bacilli</taxon>
        <taxon>Bacillales</taxon>
        <taxon>Bacillaceae</taxon>
        <taxon>Peribacillus</taxon>
    </lineage>
</organism>
<dbReference type="NCBIfam" id="TIGR02878">
    <property type="entry name" value="spore_ypjB"/>
    <property type="match status" value="1"/>
</dbReference>
<evidence type="ECO:0000256" key="1">
    <source>
        <dbReference type="SAM" id="Coils"/>
    </source>
</evidence>
<keyword evidence="1" id="KW-0175">Coiled coil</keyword>
<dbReference type="AlphaFoldDB" id="A0A2N5M230"/>
<dbReference type="InterPro" id="IPR014231">
    <property type="entry name" value="Spore_YpjB"/>
</dbReference>
<keyword evidence="2" id="KW-0472">Membrane</keyword>
<dbReference type="Pfam" id="PF09577">
    <property type="entry name" value="Spore_YpjB"/>
    <property type="match status" value="1"/>
</dbReference>
<dbReference type="Proteomes" id="UP000234748">
    <property type="component" value="Unassembled WGS sequence"/>
</dbReference>
<evidence type="ECO:0000313" key="4">
    <source>
        <dbReference type="Proteomes" id="UP000234748"/>
    </source>
</evidence>
<feature type="coiled-coil region" evidence="1">
    <location>
        <begin position="200"/>
        <end position="227"/>
    </location>
</feature>
<proteinExistence type="predicted"/>
<sequence length="268" mass="30758">MRGGTNLFKVNLLLVILLLLIPVQPGHAQSGTLEQLDRIADEALQLVKSDRLSETNQMLEYFSKQFLTLTAHDHKFSMDELRIITAAHNDALKAVGSDSMTLNEKISNVTKFRLVVDAISSQHQPMWTEMEGQIMETFKTTQQAVKSRNLEQFDESFNKLLSQYNLIHPSLKVDIAPEKIQKLDAKFEFINQYRPSLLSEKESEQELTALQSDLKSIFEEMKEDEADPSLWWVMISTGSIIIMTLSYVGWRKYKGNKESVNTRKEQND</sequence>
<accession>A0A2N5M230</accession>
<protein>
    <submittedName>
        <fullName evidence="3">Sporulation protein YpjB</fullName>
    </submittedName>
</protein>
<keyword evidence="2" id="KW-0812">Transmembrane</keyword>
<evidence type="ECO:0000313" key="3">
    <source>
        <dbReference type="EMBL" id="PLT28426.1"/>
    </source>
</evidence>
<comment type="caution">
    <text evidence="3">The sequence shown here is derived from an EMBL/GenBank/DDBJ whole genome shotgun (WGS) entry which is preliminary data.</text>
</comment>
<keyword evidence="2" id="KW-1133">Transmembrane helix</keyword>
<evidence type="ECO:0000256" key="2">
    <source>
        <dbReference type="SAM" id="Phobius"/>
    </source>
</evidence>
<dbReference type="EMBL" id="PGUY01000062">
    <property type="protein sequence ID" value="PLT28426.1"/>
    <property type="molecule type" value="Genomic_DNA"/>
</dbReference>